<sequence>MWSAPASPARVLCLTIPLISPVAAIYGLAGSPCAAKCGNVLSTTTGEDIVCPDASYPSSGNPGSVAGVVFESCVSCQVQSNYTDLETGDTDLQRGLYNMRYAISWCLFGFPNNTEVADTPCITSRSCGPLEAAFEFDNLSTPTAAFGYCPDLFMNEVDSCSNCLRQLSNEFYLSNFLTALNVGCIQKPPSGSTIALDGSLFSSISVNMSNPEASSSSSFSAGGDGLTLSERVGIAVGAIVGVLIIAGICTICIGKKRRRRALAARQRQSGYLEWQRSNQAMTSHGRYDSSPIAGTSGTTNASGNFFDSPQSQRPLNSQNWGASSSSRYQEESPIEKTYFSPYSSQYNSPVSGSDARPIAAHEWPYPLDSKPVFDKSAEKSFPVDRKGSSSSAGGLRQRSREREVEGERIEMQNVPPVLMHPGHGRGKSASLTEDDYRSGRAV</sequence>
<feature type="region of interest" description="Disordered" evidence="1">
    <location>
        <begin position="378"/>
        <end position="442"/>
    </location>
</feature>
<keyword evidence="5" id="KW-1185">Reference proteome</keyword>
<evidence type="ECO:0000313" key="5">
    <source>
        <dbReference type="Proteomes" id="UP001629113"/>
    </source>
</evidence>
<keyword evidence="2" id="KW-1133">Transmembrane helix</keyword>
<reference evidence="4 5" key="1">
    <citation type="submission" date="2024-06" db="EMBL/GenBank/DDBJ databases">
        <title>Complete genome of Phlyctema vagabunda strain 19-DSS-EL-015.</title>
        <authorList>
            <person name="Fiorenzani C."/>
        </authorList>
    </citation>
    <scope>NUCLEOTIDE SEQUENCE [LARGE SCALE GENOMIC DNA]</scope>
    <source>
        <strain evidence="4 5">19-DSS-EL-015</strain>
    </source>
</reference>
<evidence type="ECO:0000256" key="1">
    <source>
        <dbReference type="SAM" id="MobiDB-lite"/>
    </source>
</evidence>
<dbReference type="EMBL" id="JBFCZG010000002">
    <property type="protein sequence ID" value="KAL3425870.1"/>
    <property type="molecule type" value="Genomic_DNA"/>
</dbReference>
<feature type="region of interest" description="Disordered" evidence="1">
    <location>
        <begin position="275"/>
        <end position="332"/>
    </location>
</feature>
<feature type="compositionally biased region" description="Basic and acidic residues" evidence="1">
    <location>
        <begin position="378"/>
        <end position="387"/>
    </location>
</feature>
<evidence type="ECO:0000256" key="3">
    <source>
        <dbReference type="SAM" id="SignalP"/>
    </source>
</evidence>
<protein>
    <submittedName>
        <fullName evidence="4">Uncharacterized protein</fullName>
    </submittedName>
</protein>
<evidence type="ECO:0000313" key="4">
    <source>
        <dbReference type="EMBL" id="KAL3425870.1"/>
    </source>
</evidence>
<keyword evidence="3" id="KW-0732">Signal</keyword>
<gene>
    <name evidence="4" type="ORF">PVAG01_02661</name>
</gene>
<keyword evidence="2" id="KW-0812">Transmembrane</keyword>
<feature type="compositionally biased region" description="Polar residues" evidence="1">
    <location>
        <begin position="292"/>
        <end position="327"/>
    </location>
</feature>
<comment type="caution">
    <text evidence="4">The sequence shown here is derived from an EMBL/GenBank/DDBJ whole genome shotgun (WGS) entry which is preliminary data.</text>
</comment>
<dbReference type="Proteomes" id="UP001629113">
    <property type="component" value="Unassembled WGS sequence"/>
</dbReference>
<feature type="signal peptide" evidence="3">
    <location>
        <begin position="1"/>
        <end position="24"/>
    </location>
</feature>
<accession>A0ABR4PRH3</accession>
<keyword evidence="2" id="KW-0472">Membrane</keyword>
<feature type="transmembrane region" description="Helical" evidence="2">
    <location>
        <begin position="232"/>
        <end position="253"/>
    </location>
</feature>
<proteinExistence type="predicted"/>
<feature type="chain" id="PRO_5046185690" evidence="3">
    <location>
        <begin position="25"/>
        <end position="442"/>
    </location>
</feature>
<feature type="compositionally biased region" description="Basic and acidic residues" evidence="1">
    <location>
        <begin position="398"/>
        <end position="410"/>
    </location>
</feature>
<evidence type="ECO:0000256" key="2">
    <source>
        <dbReference type="SAM" id="Phobius"/>
    </source>
</evidence>
<name>A0ABR4PRH3_9HELO</name>
<organism evidence="4 5">
    <name type="scientific">Phlyctema vagabunda</name>
    <dbReference type="NCBI Taxonomy" id="108571"/>
    <lineage>
        <taxon>Eukaryota</taxon>
        <taxon>Fungi</taxon>
        <taxon>Dikarya</taxon>
        <taxon>Ascomycota</taxon>
        <taxon>Pezizomycotina</taxon>
        <taxon>Leotiomycetes</taxon>
        <taxon>Helotiales</taxon>
        <taxon>Dermateaceae</taxon>
        <taxon>Phlyctema</taxon>
    </lineage>
</organism>